<organism evidence="1">
    <name type="scientific">Phytophthora nicotianae</name>
    <name type="common">Potato buckeye rot agent</name>
    <name type="synonym">Phytophthora parasitica</name>
    <dbReference type="NCBI Taxonomy" id="4792"/>
    <lineage>
        <taxon>Eukaryota</taxon>
        <taxon>Sar</taxon>
        <taxon>Stramenopiles</taxon>
        <taxon>Oomycota</taxon>
        <taxon>Peronosporomycetes</taxon>
        <taxon>Peronosporales</taxon>
        <taxon>Peronosporaceae</taxon>
        <taxon>Phytophthora</taxon>
    </lineage>
</organism>
<protein>
    <submittedName>
        <fullName evidence="1">Uncharacterized protein</fullName>
    </submittedName>
</protein>
<dbReference type="EMBL" id="KI677836">
    <property type="protein sequence ID" value="ETM01000.1"/>
    <property type="molecule type" value="Genomic_DNA"/>
</dbReference>
<accession>W2LWF1</accession>
<evidence type="ECO:0000313" key="1">
    <source>
        <dbReference type="EMBL" id="ETM01000.1"/>
    </source>
</evidence>
<name>W2LWF1_PHYNI</name>
<sequence length="31" mass="3631">MIFKLTRLNSKRSFNCSSVTSRPRQLRTTTT</sequence>
<dbReference type="Proteomes" id="UP000054423">
    <property type="component" value="Unassembled WGS sequence"/>
</dbReference>
<proteinExistence type="predicted"/>
<dbReference type="AlphaFoldDB" id="W2LWF1"/>
<gene>
    <name evidence="1" type="ORF">L917_02350</name>
</gene>
<reference evidence="1" key="1">
    <citation type="submission" date="2013-11" db="EMBL/GenBank/DDBJ databases">
        <title>The Genome Sequence of Phytophthora parasitica CHvinca01.</title>
        <authorList>
            <consortium name="The Broad Institute Genomics Platform"/>
            <person name="Russ C."/>
            <person name="Tyler B."/>
            <person name="Panabieres F."/>
            <person name="Shan W."/>
            <person name="Tripathy S."/>
            <person name="Grunwald N."/>
            <person name="Machado M."/>
            <person name="Johnson C.S."/>
            <person name="Arredondo F."/>
            <person name="Hong C."/>
            <person name="Coffey M."/>
            <person name="Young S.K."/>
            <person name="Zeng Q."/>
            <person name="Gargeya S."/>
            <person name="Fitzgerald M."/>
            <person name="Abouelleil A."/>
            <person name="Alvarado L."/>
            <person name="Chapman S.B."/>
            <person name="Gainer-Dewar J."/>
            <person name="Goldberg J."/>
            <person name="Griggs A."/>
            <person name="Gujja S."/>
            <person name="Hansen M."/>
            <person name="Howarth C."/>
            <person name="Imamovic A."/>
            <person name="Ireland A."/>
            <person name="Larimer J."/>
            <person name="McCowan C."/>
            <person name="Murphy C."/>
            <person name="Pearson M."/>
            <person name="Poon T.W."/>
            <person name="Priest M."/>
            <person name="Roberts A."/>
            <person name="Saif S."/>
            <person name="Shea T."/>
            <person name="Sykes S."/>
            <person name="Wortman J."/>
            <person name="Nusbaum C."/>
            <person name="Birren B."/>
        </authorList>
    </citation>
    <scope>NUCLEOTIDE SEQUENCE [LARGE SCALE GENOMIC DNA]</scope>
    <source>
        <strain evidence="1">CHvinca01</strain>
    </source>
</reference>